<evidence type="ECO:0000313" key="2">
    <source>
        <dbReference type="Proteomes" id="UP001231616"/>
    </source>
</evidence>
<dbReference type="Proteomes" id="UP001231616">
    <property type="component" value="Unassembled WGS sequence"/>
</dbReference>
<evidence type="ECO:0000313" key="1">
    <source>
        <dbReference type="EMBL" id="MDP4534945.1"/>
    </source>
</evidence>
<protein>
    <submittedName>
        <fullName evidence="1">Primosomal replication protein PriC</fullName>
    </submittedName>
</protein>
<accession>A0ABT9GV68</accession>
<dbReference type="EMBL" id="JAUZVZ010000002">
    <property type="protein sequence ID" value="MDP4534945.1"/>
    <property type="molecule type" value="Genomic_DNA"/>
</dbReference>
<dbReference type="InterPro" id="IPR038338">
    <property type="entry name" value="PriC_sf"/>
</dbReference>
<dbReference type="InterPro" id="IPR010890">
    <property type="entry name" value="PriC"/>
</dbReference>
<sequence length="181" mass="20805">MSQLAELQQRLQHLRQQAKELDRKPLPGKPLDWFDSALFSCHSPYLTDYVDAALHNLQQLTHSATQMSAAHQRHLVERIAAQCSALTRGFANITTRARYKPGRFKAKSLVQAITSSSRELYQQLSEYKEFEQRLEDMVRLAQTEADAVQKSLALQVRLGRCRRAITDVEQQIQQLEQAKRS</sequence>
<gene>
    <name evidence="1" type="primary">priC</name>
    <name evidence="1" type="ORF">Q3O60_01930</name>
</gene>
<organism evidence="1 2">
    <name type="scientific">Alkalimonas collagenimarina</name>
    <dbReference type="NCBI Taxonomy" id="400390"/>
    <lineage>
        <taxon>Bacteria</taxon>
        <taxon>Pseudomonadati</taxon>
        <taxon>Pseudomonadota</taxon>
        <taxon>Gammaproteobacteria</taxon>
        <taxon>Alkalimonas</taxon>
    </lineage>
</organism>
<keyword evidence="2" id="KW-1185">Reference proteome</keyword>
<dbReference type="RefSeq" id="WP_305892210.1">
    <property type="nucleotide sequence ID" value="NZ_JAUZVZ010000002.1"/>
</dbReference>
<name>A0ABT9GV68_9GAMM</name>
<dbReference type="Gene3D" id="1.20.1270.340">
    <property type="match status" value="1"/>
</dbReference>
<reference evidence="1 2" key="1">
    <citation type="submission" date="2023-08" db="EMBL/GenBank/DDBJ databases">
        <authorList>
            <person name="Joshi A."/>
            <person name="Thite S."/>
        </authorList>
    </citation>
    <scope>NUCLEOTIDE SEQUENCE [LARGE SCALE GENOMIC DNA]</scope>
    <source>
        <strain evidence="1 2">AC40</strain>
    </source>
</reference>
<dbReference type="Pfam" id="PF07445">
    <property type="entry name" value="PriC"/>
    <property type="match status" value="1"/>
</dbReference>
<proteinExistence type="predicted"/>
<comment type="caution">
    <text evidence="1">The sequence shown here is derived from an EMBL/GenBank/DDBJ whole genome shotgun (WGS) entry which is preliminary data.</text>
</comment>